<keyword evidence="8 9" id="KW-0813">Transport</keyword>
<feature type="transmembrane region" description="Helical" evidence="8">
    <location>
        <begin position="137"/>
        <end position="157"/>
    </location>
</feature>
<dbReference type="AlphaFoldDB" id="A0A9D5JYZ5"/>
<feature type="transmembrane region" description="Helical" evidence="8">
    <location>
        <begin position="412"/>
        <end position="432"/>
    </location>
</feature>
<feature type="transmembrane region" description="Helical" evidence="8">
    <location>
        <begin position="164"/>
        <end position="183"/>
    </location>
</feature>
<comment type="subcellular location">
    <subcellularLocation>
        <location evidence="1 8">Cell membrane</location>
        <topology evidence="1 8">Multi-pass membrane protein</topology>
    </subcellularLocation>
</comment>
<feature type="transmembrane region" description="Helical" evidence="8">
    <location>
        <begin position="473"/>
        <end position="494"/>
    </location>
</feature>
<comment type="pathway">
    <text evidence="8">Cell wall biogenesis; peptidoglycan biosynthesis.</text>
</comment>
<evidence type="ECO:0000313" key="10">
    <source>
        <dbReference type="EMBL" id="MBD3326755.1"/>
    </source>
</evidence>
<dbReference type="InterPro" id="IPR051050">
    <property type="entry name" value="Lipid_II_flippase_MurJ/MviN"/>
</dbReference>
<evidence type="ECO:0000256" key="8">
    <source>
        <dbReference type="HAMAP-Rule" id="MF_02078"/>
    </source>
</evidence>
<keyword evidence="4 8" id="KW-0133">Cell shape</keyword>
<dbReference type="GO" id="GO:0009252">
    <property type="term" value="P:peptidoglycan biosynthetic process"/>
    <property type="evidence" value="ECO:0007669"/>
    <property type="project" value="UniProtKB-UniRule"/>
</dbReference>
<feature type="transmembrane region" description="Helical" evidence="8">
    <location>
        <begin position="267"/>
        <end position="291"/>
    </location>
</feature>
<dbReference type="PRINTS" id="PR01806">
    <property type="entry name" value="VIRFACTRMVIN"/>
</dbReference>
<proteinExistence type="inferred from homology"/>
<feature type="transmembrane region" description="Helical" evidence="8">
    <location>
        <begin position="312"/>
        <end position="337"/>
    </location>
</feature>
<evidence type="ECO:0000313" key="11">
    <source>
        <dbReference type="Proteomes" id="UP000649604"/>
    </source>
</evidence>
<protein>
    <recommendedName>
        <fullName evidence="8">Probable lipid II flippase MurJ</fullName>
    </recommendedName>
</protein>
<feature type="transmembrane region" description="Helical" evidence="8">
    <location>
        <begin position="12"/>
        <end position="34"/>
    </location>
</feature>
<accession>A0A9D5JYZ5</accession>
<organism evidence="10 11">
    <name type="scientific">candidate division KSB3 bacterium</name>
    <dbReference type="NCBI Taxonomy" id="2044937"/>
    <lineage>
        <taxon>Bacteria</taxon>
        <taxon>candidate division KSB3</taxon>
    </lineage>
</organism>
<dbReference type="HAMAP" id="MF_02078">
    <property type="entry name" value="MurJ_MviN"/>
    <property type="match status" value="1"/>
</dbReference>
<dbReference type="GO" id="GO:0005886">
    <property type="term" value="C:plasma membrane"/>
    <property type="evidence" value="ECO:0007669"/>
    <property type="project" value="UniProtKB-SubCell"/>
</dbReference>
<dbReference type="Proteomes" id="UP000649604">
    <property type="component" value="Unassembled WGS sequence"/>
</dbReference>
<comment type="function">
    <text evidence="8 9">Involved in peptidoglycan biosynthesis. Transports lipid-linked peptidoglycan precursors from the inner to the outer leaflet of the cytoplasmic membrane.</text>
</comment>
<dbReference type="PIRSF" id="PIRSF002869">
    <property type="entry name" value="MviN"/>
    <property type="match status" value="1"/>
</dbReference>
<evidence type="ECO:0000256" key="1">
    <source>
        <dbReference type="ARBA" id="ARBA00004651"/>
    </source>
</evidence>
<feature type="transmembrane region" description="Helical" evidence="8">
    <location>
        <begin position="189"/>
        <end position="212"/>
    </location>
</feature>
<dbReference type="PANTHER" id="PTHR47019">
    <property type="entry name" value="LIPID II FLIPPASE MURJ"/>
    <property type="match status" value="1"/>
</dbReference>
<name>A0A9D5JYZ5_9BACT</name>
<dbReference type="Pfam" id="PF03023">
    <property type="entry name" value="MurJ"/>
    <property type="match status" value="1"/>
</dbReference>
<dbReference type="PANTHER" id="PTHR47019:SF1">
    <property type="entry name" value="LIPID II FLIPPASE MURJ"/>
    <property type="match status" value="1"/>
</dbReference>
<dbReference type="EMBL" id="WJJP01000632">
    <property type="protein sequence ID" value="MBD3326755.1"/>
    <property type="molecule type" value="Genomic_DNA"/>
</dbReference>
<dbReference type="GO" id="GO:0008360">
    <property type="term" value="P:regulation of cell shape"/>
    <property type="evidence" value="ECO:0007669"/>
    <property type="project" value="UniProtKB-UniRule"/>
</dbReference>
<comment type="similarity">
    <text evidence="8 9">Belongs to the MurJ/MviN family.</text>
</comment>
<keyword evidence="3 8" id="KW-0812">Transmembrane</keyword>
<feature type="transmembrane region" description="Helical" evidence="8">
    <location>
        <begin position="233"/>
        <end position="261"/>
    </location>
</feature>
<reference evidence="10" key="1">
    <citation type="submission" date="2019-11" db="EMBL/GenBank/DDBJ databases">
        <title>Microbial mats filling the niche in hypersaline microbial mats.</title>
        <authorList>
            <person name="Wong H.L."/>
            <person name="Macleod F.I."/>
            <person name="White R.A. III"/>
            <person name="Burns B.P."/>
        </authorList>
    </citation>
    <scope>NUCLEOTIDE SEQUENCE</scope>
    <source>
        <strain evidence="10">Rbin_158</strain>
    </source>
</reference>
<sequence>MASHKQVTRAAGVVGFATVITRIFGFLRDMVIALSFGAGMEADAYFVAFRIPNMLRRLVGEGALTVAFIPVFVEERQKGEHNAWELANTVATLLSLVLIVVTGVGILLSPWVIRVIAPGFTHNPEKFALTTSLTRLMFPYIFFISLAALAMGMLNSLQHFFSPALAPLMLNLTLIGSVLWLCPHLEQPAFGLAVGVLVGGAAQLLFQVPALVKRGFRYRVNLEYTHPAVRKIGVLLLPAFFGLAVNQIAVFVNTLLASYLAEGSVSYLYFSYRVVEFPLGIFGMAVATAVLPTMSAQSANGDYEQLIETLSFALRLVLFITIPSMVGLIVLRMPIVAFLFQRGQFTVEATQATAQALLYYTLGLFAIASVRIIVPVFYSLQDTMTPVKCAAGAVALNIVCSLLLMIPLQHGGLALATSLSAYFNLLLLVWVLRKRLGKIGWRRILRSLGKVTLASIVMGACCAPFVGLAMQQIWVFLAVMAGGALVFLGCAWFLQSEEFAFLLELLVKRKGTESIP</sequence>
<keyword evidence="5 8" id="KW-0573">Peptidoglycan synthesis</keyword>
<keyword evidence="2 8" id="KW-1003">Cell membrane</keyword>
<feature type="transmembrane region" description="Helical" evidence="8">
    <location>
        <begin position="387"/>
        <end position="406"/>
    </location>
</feature>
<keyword evidence="8 9" id="KW-0961">Cell wall biogenesis/degradation</keyword>
<keyword evidence="6 8" id="KW-1133">Transmembrane helix</keyword>
<keyword evidence="7 8" id="KW-0472">Membrane</keyword>
<dbReference type="InterPro" id="IPR004268">
    <property type="entry name" value="MurJ"/>
</dbReference>
<evidence type="ECO:0000256" key="2">
    <source>
        <dbReference type="ARBA" id="ARBA00022475"/>
    </source>
</evidence>
<feature type="transmembrane region" description="Helical" evidence="8">
    <location>
        <begin position="357"/>
        <end position="380"/>
    </location>
</feature>
<feature type="transmembrane region" description="Helical" evidence="8">
    <location>
        <begin position="93"/>
        <end position="117"/>
    </location>
</feature>
<evidence type="ECO:0000256" key="3">
    <source>
        <dbReference type="ARBA" id="ARBA00022692"/>
    </source>
</evidence>
<dbReference type="CDD" id="cd13123">
    <property type="entry name" value="MATE_MurJ_like"/>
    <property type="match status" value="1"/>
</dbReference>
<gene>
    <name evidence="8 10" type="primary">murJ</name>
    <name evidence="10" type="ORF">GF339_19380</name>
</gene>
<dbReference type="GO" id="GO:0015648">
    <property type="term" value="F:lipid-linked peptidoglycan transporter activity"/>
    <property type="evidence" value="ECO:0007669"/>
    <property type="project" value="UniProtKB-UniRule"/>
</dbReference>
<dbReference type="GO" id="GO:0034204">
    <property type="term" value="P:lipid translocation"/>
    <property type="evidence" value="ECO:0007669"/>
    <property type="project" value="TreeGrafter"/>
</dbReference>
<evidence type="ECO:0000256" key="9">
    <source>
        <dbReference type="PIRNR" id="PIRNR002869"/>
    </source>
</evidence>
<dbReference type="GO" id="GO:0071555">
    <property type="term" value="P:cell wall organization"/>
    <property type="evidence" value="ECO:0007669"/>
    <property type="project" value="UniProtKB-UniRule"/>
</dbReference>
<dbReference type="NCBIfam" id="TIGR01695">
    <property type="entry name" value="murJ_mviN"/>
    <property type="match status" value="1"/>
</dbReference>
<comment type="caution">
    <text evidence="10">The sequence shown here is derived from an EMBL/GenBank/DDBJ whole genome shotgun (WGS) entry which is preliminary data.</text>
</comment>
<evidence type="ECO:0000256" key="6">
    <source>
        <dbReference type="ARBA" id="ARBA00022989"/>
    </source>
</evidence>
<feature type="transmembrane region" description="Helical" evidence="8">
    <location>
        <begin position="444"/>
        <end position="467"/>
    </location>
</feature>
<evidence type="ECO:0000256" key="5">
    <source>
        <dbReference type="ARBA" id="ARBA00022984"/>
    </source>
</evidence>
<evidence type="ECO:0000256" key="4">
    <source>
        <dbReference type="ARBA" id="ARBA00022960"/>
    </source>
</evidence>
<evidence type="ECO:0000256" key="7">
    <source>
        <dbReference type="ARBA" id="ARBA00023136"/>
    </source>
</evidence>